<evidence type="ECO:0000256" key="3">
    <source>
        <dbReference type="ARBA" id="ARBA00022729"/>
    </source>
</evidence>
<dbReference type="GO" id="GO:0071973">
    <property type="term" value="P:bacterial-type flagellum-dependent cell motility"/>
    <property type="evidence" value="ECO:0007669"/>
    <property type="project" value="InterPro"/>
</dbReference>
<evidence type="ECO:0000256" key="4">
    <source>
        <dbReference type="ARBA" id="ARBA00023143"/>
    </source>
</evidence>
<dbReference type="eggNOG" id="COG1706">
    <property type="taxonomic scope" value="Bacteria"/>
</dbReference>
<dbReference type="PRINTS" id="PR01010">
    <property type="entry name" value="FLGPRINGFLGI"/>
</dbReference>
<comment type="caution">
    <text evidence="6">The sequence shown here is derived from an EMBL/GenBank/DDBJ whole genome shotgun (WGS) entry which is preliminary data.</text>
</comment>
<dbReference type="NCBIfam" id="NF003676">
    <property type="entry name" value="PRK05303.1"/>
    <property type="match status" value="1"/>
</dbReference>
<gene>
    <name evidence="5 6" type="primary">flgI</name>
    <name evidence="6" type="ORF">SCABRO_02731</name>
</gene>
<name>A0A0B0EHK8_9BACT</name>
<comment type="function">
    <text evidence="1 5">Assembles around the rod to form the L-ring and probably protects the motor/basal body from shearing forces during rotation.</text>
</comment>
<dbReference type="PANTHER" id="PTHR30381">
    <property type="entry name" value="FLAGELLAR P-RING PERIPLASMIC PROTEIN FLGI"/>
    <property type="match status" value="1"/>
</dbReference>
<dbReference type="GO" id="GO:0030288">
    <property type="term" value="C:outer membrane-bounded periplasmic space"/>
    <property type="evidence" value="ECO:0007669"/>
    <property type="project" value="InterPro"/>
</dbReference>
<keyword evidence="6" id="KW-0969">Cilium</keyword>
<sequence>MFRSKFYIIVLIITFLFSSFAPVQGSVTTRIKDVANVQGMRENYLFGYGLVIGLSGSGDKIDFTKQLAKNVFEKLGAIITAADFNSKNIAGVLLTASIRPFAKPGDRMDVLVSSIGDAKSLEGGVLVHTTLQGIDNEVYAVAQGPLSLGGGFSVGGKAADKRKNIATTANIPGGAMVEKEIPVHLFHENSIRLTLKDTDFTTATRLMDVVNAIYPDSALAVSAAEIEIKPPPAYRTMKMVTQFISKIEELPITPDAIARVVINERTGTIVAGENVKISTVAVAHGSLTITISEKTEASQPGSFAPDSATTKELDRTTIDVEEEEAKLHIIPDGVSISEIARALNVLGVTPRDLMAIFQAIHTAGALHAELIIM</sequence>
<keyword evidence="6" id="KW-0282">Flagellum</keyword>
<organism evidence="6 7">
    <name type="scientific">Candidatus Scalindua brodae</name>
    <dbReference type="NCBI Taxonomy" id="237368"/>
    <lineage>
        <taxon>Bacteria</taxon>
        <taxon>Pseudomonadati</taxon>
        <taxon>Planctomycetota</taxon>
        <taxon>Candidatus Brocadiia</taxon>
        <taxon>Candidatus Brocadiales</taxon>
        <taxon>Candidatus Scalinduaceae</taxon>
        <taxon>Candidatus Scalindua</taxon>
    </lineage>
</organism>
<dbReference type="GO" id="GO:0009428">
    <property type="term" value="C:bacterial-type flagellum basal body, distal rod, P ring"/>
    <property type="evidence" value="ECO:0007669"/>
    <property type="project" value="InterPro"/>
</dbReference>
<keyword evidence="3" id="KW-0732">Signal</keyword>
<dbReference type="Pfam" id="PF02119">
    <property type="entry name" value="FlgI"/>
    <property type="match status" value="1"/>
</dbReference>
<keyword evidence="4 5" id="KW-0975">Bacterial flagellum</keyword>
<protein>
    <recommendedName>
        <fullName evidence="5">Flagellar P-ring protein</fullName>
    </recommendedName>
    <alternativeName>
        <fullName evidence="5">Basal body P-ring protein</fullName>
    </alternativeName>
</protein>
<dbReference type="EMBL" id="JRYO01000193">
    <property type="protein sequence ID" value="KHE91521.1"/>
    <property type="molecule type" value="Genomic_DNA"/>
</dbReference>
<dbReference type="AlphaFoldDB" id="A0A0B0EHK8"/>
<dbReference type="HAMAP" id="MF_00416">
    <property type="entry name" value="FlgI"/>
    <property type="match status" value="1"/>
</dbReference>
<evidence type="ECO:0000313" key="6">
    <source>
        <dbReference type="EMBL" id="KHE91521.1"/>
    </source>
</evidence>
<dbReference type="PATRIC" id="fig|237368.3.peg.2955"/>
<evidence type="ECO:0000256" key="1">
    <source>
        <dbReference type="ARBA" id="ARBA00002591"/>
    </source>
</evidence>
<accession>A0A0B0EHK8</accession>
<comment type="similarity">
    <text evidence="5">Belongs to the FlgI family.</text>
</comment>
<comment type="subcellular location">
    <subcellularLocation>
        <location evidence="2 5">Bacterial flagellum basal body</location>
    </subcellularLocation>
</comment>
<keyword evidence="6" id="KW-0966">Cell projection</keyword>
<dbReference type="InterPro" id="IPR001782">
    <property type="entry name" value="Flag_FlgI"/>
</dbReference>
<proteinExistence type="inferred from homology"/>
<comment type="subunit">
    <text evidence="5">The basal body constitutes a major portion of the flagellar organelle and consists of four rings (L,P,S, and M) mounted on a central rod.</text>
</comment>
<dbReference type="GO" id="GO:0005198">
    <property type="term" value="F:structural molecule activity"/>
    <property type="evidence" value="ECO:0007669"/>
    <property type="project" value="InterPro"/>
</dbReference>
<reference evidence="6 7" key="1">
    <citation type="submission" date="2014-10" db="EMBL/GenBank/DDBJ databases">
        <title>Draft genome of anammox bacterium scalindua brodae, obtained using differential coverage binning of sequence data from two enrichment reactors.</title>
        <authorList>
            <person name="Speth D.R."/>
            <person name="Russ L."/>
            <person name="Kartal B."/>
            <person name="Op den Camp H.J."/>
            <person name="Dutilh B.E."/>
            <person name="Jetten M.S."/>
        </authorList>
    </citation>
    <scope>NUCLEOTIDE SEQUENCE [LARGE SCALE GENOMIC DNA]</scope>
    <source>
        <strain evidence="6">RU1</strain>
    </source>
</reference>
<dbReference type="Proteomes" id="UP000030652">
    <property type="component" value="Unassembled WGS sequence"/>
</dbReference>
<evidence type="ECO:0000256" key="2">
    <source>
        <dbReference type="ARBA" id="ARBA00004117"/>
    </source>
</evidence>
<dbReference type="PANTHER" id="PTHR30381:SF0">
    <property type="entry name" value="FLAGELLAR P-RING PROTEIN"/>
    <property type="match status" value="1"/>
</dbReference>
<evidence type="ECO:0000256" key="5">
    <source>
        <dbReference type="HAMAP-Rule" id="MF_00416"/>
    </source>
</evidence>
<evidence type="ECO:0000313" key="7">
    <source>
        <dbReference type="Proteomes" id="UP000030652"/>
    </source>
</evidence>